<gene>
    <name evidence="2" type="ORF">LS48_07010</name>
</gene>
<keyword evidence="1" id="KW-0812">Transmembrane</keyword>
<evidence type="ECO:0000313" key="2">
    <source>
        <dbReference type="EMBL" id="KXO00206.1"/>
    </source>
</evidence>
<sequence>MTRERRNKPMAASAYIGAGNKFSVITRKARPPFERIKTINGEEHSKLIKNKPENHQQQLTKIQRADLKKKVEGIVRSETRVRILTVCLSILITLVIFGIVYYLL</sequence>
<protein>
    <submittedName>
        <fullName evidence="2">Uncharacterized protein</fullName>
    </submittedName>
</protein>
<keyword evidence="3" id="KW-1185">Reference proteome</keyword>
<dbReference type="OrthoDB" id="1453627at2"/>
<evidence type="ECO:0000256" key="1">
    <source>
        <dbReference type="SAM" id="Phobius"/>
    </source>
</evidence>
<accession>A0A137RJ39</accession>
<reference evidence="2 3" key="2">
    <citation type="journal article" date="2016" name="Int. J. Syst. Evol. Microbiol.">
        <title>Vitellibacter aquimaris sp. nov., a marine bacterium isolated from seawater.</title>
        <authorList>
            <person name="Thevarajoo S."/>
            <person name="Selvaratnam C."/>
            <person name="Goh K.M."/>
            <person name="Hong K.W."/>
            <person name="Chan X.Y."/>
            <person name="Chan K.G."/>
            <person name="Chong C.S."/>
        </authorList>
    </citation>
    <scope>NUCLEOTIDE SEQUENCE [LARGE SCALE GENOMIC DNA]</scope>
    <source>
        <strain evidence="2 3">D-24</strain>
    </source>
</reference>
<organism evidence="2 3">
    <name type="scientific">Aequorivita aquimaris</name>
    <dbReference type="NCBI Taxonomy" id="1548749"/>
    <lineage>
        <taxon>Bacteria</taxon>
        <taxon>Pseudomonadati</taxon>
        <taxon>Bacteroidota</taxon>
        <taxon>Flavobacteriia</taxon>
        <taxon>Flavobacteriales</taxon>
        <taxon>Flavobacteriaceae</taxon>
        <taxon>Aequorivita</taxon>
    </lineage>
</organism>
<dbReference type="Proteomes" id="UP000070138">
    <property type="component" value="Unassembled WGS sequence"/>
</dbReference>
<proteinExistence type="predicted"/>
<dbReference type="RefSeq" id="WP_062621378.1">
    <property type="nucleotide sequence ID" value="NZ_JRWG01000003.1"/>
</dbReference>
<comment type="caution">
    <text evidence="2">The sequence shown here is derived from an EMBL/GenBank/DDBJ whole genome shotgun (WGS) entry which is preliminary data.</text>
</comment>
<dbReference type="EMBL" id="JRWG01000003">
    <property type="protein sequence ID" value="KXO00206.1"/>
    <property type="molecule type" value="Genomic_DNA"/>
</dbReference>
<keyword evidence="1" id="KW-1133">Transmembrane helix</keyword>
<keyword evidence="1" id="KW-0472">Membrane</keyword>
<evidence type="ECO:0000313" key="3">
    <source>
        <dbReference type="Proteomes" id="UP000070138"/>
    </source>
</evidence>
<dbReference type="AlphaFoldDB" id="A0A137RJ39"/>
<name>A0A137RJ39_9FLAO</name>
<reference evidence="3" key="1">
    <citation type="submission" date="2014-10" db="EMBL/GenBank/DDBJ databases">
        <title>Genome sequencing of Vitellibacter sp. D-24.</title>
        <authorList>
            <person name="Thevarajoo S."/>
            <person name="Selvaratnam C."/>
            <person name="Goh K.M."/>
            <person name="Chong C.S."/>
        </authorList>
    </citation>
    <scope>NUCLEOTIDE SEQUENCE [LARGE SCALE GENOMIC DNA]</scope>
    <source>
        <strain evidence="3">D-24</strain>
    </source>
</reference>
<feature type="transmembrane region" description="Helical" evidence="1">
    <location>
        <begin position="83"/>
        <end position="103"/>
    </location>
</feature>